<dbReference type="NCBIfam" id="TIGR00481">
    <property type="entry name" value="YbhB/YbcL family Raf kinase inhibitor-like protein"/>
    <property type="match status" value="1"/>
</dbReference>
<dbReference type="SUPFAM" id="SSF49777">
    <property type="entry name" value="PEBP-like"/>
    <property type="match status" value="1"/>
</dbReference>
<dbReference type="OrthoDB" id="9797506at2"/>
<dbReference type="AlphaFoldDB" id="A0A158E460"/>
<dbReference type="RefSeq" id="WP_061180120.1">
    <property type="nucleotide sequence ID" value="NZ_FCOE02000061.1"/>
</dbReference>
<evidence type="ECO:0000313" key="3">
    <source>
        <dbReference type="Proteomes" id="UP000054911"/>
    </source>
</evidence>
<feature type="chain" id="PRO_5007624830" evidence="1">
    <location>
        <begin position="31"/>
        <end position="201"/>
    </location>
</feature>
<reference evidence="2" key="1">
    <citation type="submission" date="2016-01" db="EMBL/GenBank/DDBJ databases">
        <authorList>
            <person name="Peeters C."/>
        </authorList>
    </citation>
    <scope>NUCLEOTIDE SEQUENCE [LARGE SCALE GENOMIC DNA]</scope>
    <source>
        <strain evidence="2">LMG 29323</strain>
    </source>
</reference>
<proteinExistence type="predicted"/>
<protein>
    <submittedName>
        <fullName evidence="2">Lipoprotein</fullName>
    </submittedName>
</protein>
<dbReference type="CDD" id="cd00865">
    <property type="entry name" value="PEBP_bact_arch"/>
    <property type="match status" value="1"/>
</dbReference>
<sequence length="201" mass="21714">MRLTGRRVSSGRHVASILFLACAVAGFSNSREVAADPAFTLSSTDLAPGKTIGRDLLFDQSECKGGNRSPQISWRGAPANTRSFAVTIFDPDAPGRGWWHWAVAGIPAGTDRLPNNASASGVLRKMGAIEARNDWDTDGYGGPCPPPGKPHRYIVTVYALDSTDLRLRQGTPALMFEHEIRTMTIASAQLTFTYARPDAPR</sequence>
<comment type="caution">
    <text evidence="2">The sequence shown here is derived from an EMBL/GenBank/DDBJ whole genome shotgun (WGS) entry which is preliminary data.</text>
</comment>
<dbReference type="PANTHER" id="PTHR30289:SF1">
    <property type="entry name" value="PEBP (PHOSPHATIDYLETHANOLAMINE-BINDING PROTEIN) FAMILY PROTEIN"/>
    <property type="match status" value="1"/>
</dbReference>
<dbReference type="InterPro" id="IPR005247">
    <property type="entry name" value="YbhB_YbcL/LppC-like"/>
</dbReference>
<dbReference type="EMBL" id="FCOE02000061">
    <property type="protein sequence ID" value="SAL00707.1"/>
    <property type="molecule type" value="Genomic_DNA"/>
</dbReference>
<feature type="signal peptide" evidence="1">
    <location>
        <begin position="1"/>
        <end position="30"/>
    </location>
</feature>
<organism evidence="2 3">
    <name type="scientific">Caballeronia pedi</name>
    <dbReference type="NCBI Taxonomy" id="1777141"/>
    <lineage>
        <taxon>Bacteria</taxon>
        <taxon>Pseudomonadati</taxon>
        <taxon>Pseudomonadota</taxon>
        <taxon>Betaproteobacteria</taxon>
        <taxon>Burkholderiales</taxon>
        <taxon>Burkholderiaceae</taxon>
        <taxon>Caballeronia</taxon>
    </lineage>
</organism>
<accession>A0A158E460</accession>
<dbReference type="Gene3D" id="3.90.280.10">
    <property type="entry name" value="PEBP-like"/>
    <property type="match status" value="1"/>
</dbReference>
<dbReference type="InterPro" id="IPR008914">
    <property type="entry name" value="PEBP"/>
</dbReference>
<name>A0A158E460_9BURK</name>
<dbReference type="Proteomes" id="UP000054911">
    <property type="component" value="Unassembled WGS sequence"/>
</dbReference>
<keyword evidence="3" id="KW-1185">Reference proteome</keyword>
<gene>
    <name evidence="2" type="ORF">AWB80_07939</name>
</gene>
<dbReference type="PANTHER" id="PTHR30289">
    <property type="entry name" value="UNCHARACTERIZED PROTEIN YBCL-RELATED"/>
    <property type="match status" value="1"/>
</dbReference>
<dbReference type="STRING" id="1777141.AWB80_07939"/>
<dbReference type="InterPro" id="IPR036610">
    <property type="entry name" value="PEBP-like_sf"/>
</dbReference>
<evidence type="ECO:0000313" key="2">
    <source>
        <dbReference type="EMBL" id="SAL00707.1"/>
    </source>
</evidence>
<keyword evidence="1" id="KW-0732">Signal</keyword>
<evidence type="ECO:0000256" key="1">
    <source>
        <dbReference type="SAM" id="SignalP"/>
    </source>
</evidence>
<keyword evidence="2" id="KW-0449">Lipoprotein</keyword>
<dbReference type="Pfam" id="PF01161">
    <property type="entry name" value="PBP"/>
    <property type="match status" value="1"/>
</dbReference>